<comment type="caution">
    <text evidence="1">The sequence shown here is derived from an EMBL/GenBank/DDBJ whole genome shotgun (WGS) entry which is preliminary data.</text>
</comment>
<accession>A0AAD2CIR9</accession>
<keyword evidence="2" id="KW-1185">Reference proteome</keyword>
<sequence>MEVGGSSKSSATGKHKLKDDVMSLYLNHASTGNSYYQLIPECLDPIQPLDFLDIGRKLGSQKVMGNFELEDCLQEDKTNCARSNQIKETCRTWSFYYDSIYNHWLQPKLARDDAEPFQAVEIGFFHGIGHEALSQFLPKAQVHSLEISCLPEGPREEGKWPWGNFAANSNQYDNLISKKRLHCGDAYSYDFLHSTFSQHIHLPDAPPLRVVVEDGSYQSQDMAASLFFWFPRLEPGGMFFVEGIRPDDNGGHGPADQFKTHIVPQVMKDLHWCGHSSTEEPQTDGGGVKDPDLCFPQLQPYLQGVHCEMHICVFVRNNRPAADPPKELSTVPPNAFENASKCLFGR</sequence>
<reference evidence="1" key="1">
    <citation type="submission" date="2023-08" db="EMBL/GenBank/DDBJ databases">
        <authorList>
            <person name="Audoor S."/>
            <person name="Bilcke G."/>
        </authorList>
    </citation>
    <scope>NUCLEOTIDE SEQUENCE</scope>
</reference>
<protein>
    <submittedName>
        <fullName evidence="1">Uncharacterized protein</fullName>
    </submittedName>
</protein>
<dbReference type="Gene3D" id="3.40.50.150">
    <property type="entry name" value="Vaccinia Virus protein VP39"/>
    <property type="match status" value="1"/>
</dbReference>
<name>A0AAD2CIR9_9STRA</name>
<dbReference type="AlphaFoldDB" id="A0AAD2CIR9"/>
<proteinExistence type="predicted"/>
<evidence type="ECO:0000313" key="1">
    <source>
        <dbReference type="EMBL" id="CAJ1932768.1"/>
    </source>
</evidence>
<gene>
    <name evidence="1" type="ORF">CYCCA115_LOCUS3002</name>
</gene>
<evidence type="ECO:0000313" key="2">
    <source>
        <dbReference type="Proteomes" id="UP001295423"/>
    </source>
</evidence>
<dbReference type="EMBL" id="CAKOGP040000224">
    <property type="protein sequence ID" value="CAJ1932768.1"/>
    <property type="molecule type" value="Genomic_DNA"/>
</dbReference>
<dbReference type="Proteomes" id="UP001295423">
    <property type="component" value="Unassembled WGS sequence"/>
</dbReference>
<dbReference type="SUPFAM" id="SSF53335">
    <property type="entry name" value="S-adenosyl-L-methionine-dependent methyltransferases"/>
    <property type="match status" value="1"/>
</dbReference>
<dbReference type="InterPro" id="IPR029063">
    <property type="entry name" value="SAM-dependent_MTases_sf"/>
</dbReference>
<organism evidence="1 2">
    <name type="scientific">Cylindrotheca closterium</name>
    <dbReference type="NCBI Taxonomy" id="2856"/>
    <lineage>
        <taxon>Eukaryota</taxon>
        <taxon>Sar</taxon>
        <taxon>Stramenopiles</taxon>
        <taxon>Ochrophyta</taxon>
        <taxon>Bacillariophyta</taxon>
        <taxon>Bacillariophyceae</taxon>
        <taxon>Bacillariophycidae</taxon>
        <taxon>Bacillariales</taxon>
        <taxon>Bacillariaceae</taxon>
        <taxon>Cylindrotheca</taxon>
    </lineage>
</organism>